<evidence type="ECO:0000313" key="7">
    <source>
        <dbReference type="Proteomes" id="UP000770661"/>
    </source>
</evidence>
<dbReference type="PANTHER" id="PTHR10876">
    <property type="entry name" value="ZINC FINGER PROTEIN ZPR1"/>
    <property type="match status" value="1"/>
</dbReference>
<keyword evidence="4" id="KW-0862">Zinc</keyword>
<keyword evidence="2" id="KW-0479">Metal-binding</keyword>
<dbReference type="InterPro" id="IPR056180">
    <property type="entry name" value="ZPR1_jr_dom"/>
</dbReference>
<name>A0A8J8WA71_CHIOP</name>
<sequence length="136" mass="15186">MTRIPHYKEVVVSSFDCEHCGNKNTTCQMGRWQDKGVVSQLQVRDATDLNRQVVKSDAASVSVPELELEIPANGEKGEVTTVEGVLRRTMEGLGQDQATRRLEHPDTALRIEHFIEDIQTLLIPGHPFTLIVCGFT</sequence>
<evidence type="ECO:0000256" key="3">
    <source>
        <dbReference type="ARBA" id="ARBA00022771"/>
    </source>
</evidence>
<dbReference type="Gene3D" id="2.20.25.420">
    <property type="entry name" value="ZPR1, zinc finger domain"/>
    <property type="match status" value="1"/>
</dbReference>
<dbReference type="Pfam" id="PF22794">
    <property type="entry name" value="jr-ZPR1"/>
    <property type="match status" value="1"/>
</dbReference>
<dbReference type="GO" id="GO:0005634">
    <property type="term" value="C:nucleus"/>
    <property type="evidence" value="ECO:0007669"/>
    <property type="project" value="TreeGrafter"/>
</dbReference>
<dbReference type="GO" id="GO:0008270">
    <property type="term" value="F:zinc ion binding"/>
    <property type="evidence" value="ECO:0007669"/>
    <property type="project" value="UniProtKB-KW"/>
</dbReference>
<dbReference type="Pfam" id="PF03367">
    <property type="entry name" value="Zn_ribbon_ZPR1"/>
    <property type="match status" value="1"/>
</dbReference>
<dbReference type="InterPro" id="IPR042452">
    <property type="entry name" value="ZPR1_Znf1/2"/>
</dbReference>
<dbReference type="InterPro" id="IPR004457">
    <property type="entry name" value="Znf_ZPR1"/>
</dbReference>
<proteinExistence type="inferred from homology"/>
<keyword evidence="3" id="KW-0863">Zinc-finger</keyword>
<evidence type="ECO:0000256" key="1">
    <source>
        <dbReference type="ARBA" id="ARBA00008354"/>
    </source>
</evidence>
<evidence type="ECO:0000313" key="6">
    <source>
        <dbReference type="EMBL" id="KAG0696510.1"/>
    </source>
</evidence>
<dbReference type="AlphaFoldDB" id="A0A8J8WA71"/>
<organism evidence="6 7">
    <name type="scientific">Chionoecetes opilio</name>
    <name type="common">Atlantic snow crab</name>
    <name type="synonym">Cancer opilio</name>
    <dbReference type="NCBI Taxonomy" id="41210"/>
    <lineage>
        <taxon>Eukaryota</taxon>
        <taxon>Metazoa</taxon>
        <taxon>Ecdysozoa</taxon>
        <taxon>Arthropoda</taxon>
        <taxon>Crustacea</taxon>
        <taxon>Multicrustacea</taxon>
        <taxon>Malacostraca</taxon>
        <taxon>Eumalacostraca</taxon>
        <taxon>Eucarida</taxon>
        <taxon>Decapoda</taxon>
        <taxon>Pleocyemata</taxon>
        <taxon>Brachyura</taxon>
        <taxon>Eubrachyura</taxon>
        <taxon>Majoidea</taxon>
        <taxon>Majidae</taxon>
        <taxon>Chionoecetes</taxon>
    </lineage>
</organism>
<reference evidence="6" key="1">
    <citation type="submission" date="2020-07" db="EMBL/GenBank/DDBJ databases">
        <title>The High-quality genome of the commercially important snow crab, Chionoecetes opilio.</title>
        <authorList>
            <person name="Jeong J.-H."/>
            <person name="Ryu S."/>
        </authorList>
    </citation>
    <scope>NUCLEOTIDE SEQUENCE</scope>
    <source>
        <strain evidence="6">MADBK_172401_WGS</strain>
        <tissue evidence="6">Digestive gland</tissue>
    </source>
</reference>
<gene>
    <name evidence="6" type="primary">ZPR1</name>
    <name evidence="6" type="ORF">GWK47_026521</name>
</gene>
<feature type="domain" description="Zinc finger ZPR1-type" evidence="5">
    <location>
        <begin position="1"/>
        <end position="134"/>
    </location>
</feature>
<accession>A0A8J8WA71</accession>
<comment type="similarity">
    <text evidence="1">Belongs to the ZPR1 family.</text>
</comment>
<dbReference type="Gene3D" id="2.60.120.1040">
    <property type="entry name" value="ZPR1, A/B domain"/>
    <property type="match status" value="1"/>
</dbReference>
<dbReference type="InterPro" id="IPR040141">
    <property type="entry name" value="ZPR1"/>
</dbReference>
<protein>
    <submittedName>
        <fullName evidence="6">Zinc finger protein ZPR1</fullName>
    </submittedName>
</protein>
<dbReference type="EMBL" id="JACEEZ010025877">
    <property type="protein sequence ID" value="KAG0696510.1"/>
    <property type="molecule type" value="Genomic_DNA"/>
</dbReference>
<keyword evidence="7" id="KW-1185">Reference proteome</keyword>
<dbReference type="SMART" id="SM00709">
    <property type="entry name" value="Zpr1"/>
    <property type="match status" value="1"/>
</dbReference>
<evidence type="ECO:0000256" key="2">
    <source>
        <dbReference type="ARBA" id="ARBA00022723"/>
    </source>
</evidence>
<dbReference type="Proteomes" id="UP000770661">
    <property type="component" value="Unassembled WGS sequence"/>
</dbReference>
<evidence type="ECO:0000256" key="4">
    <source>
        <dbReference type="ARBA" id="ARBA00022833"/>
    </source>
</evidence>
<dbReference type="InterPro" id="IPR042451">
    <property type="entry name" value="ZPR1_A/B_dom"/>
</dbReference>
<dbReference type="OrthoDB" id="308464at2759"/>
<evidence type="ECO:0000259" key="5">
    <source>
        <dbReference type="SMART" id="SM00709"/>
    </source>
</evidence>
<dbReference type="PANTHER" id="PTHR10876:SF0">
    <property type="entry name" value="ZINC FINGER PROTEIN ZPR1"/>
    <property type="match status" value="1"/>
</dbReference>
<comment type="caution">
    <text evidence="6">The sequence shown here is derived from an EMBL/GenBank/DDBJ whole genome shotgun (WGS) entry which is preliminary data.</text>
</comment>